<sequence>MKPVFSVSEVTQIIKNLLEGSDLLQQVYIKGEISNFKHHISGHMYFTLKDEKSQIRCIMFRSSNILLHFNPENGMKVTAFGRISVFDKTGEYQLYVEDMEPDGIGALHIAFEKLKAKLEKEGLFDTARKRQIPFLPRKIGLVTSLTGAAVRDLLTVIKRRYPNVNIVIAPVLVQGKEAAGQICSALYDLNNLGGIEVIIVGRGGGSIEELWAFNEEIVARAIYSSKIPVISAVGHETDVTMADLVADRRAPTPSAAGEMVVPEKTILKNEIRQLKNRLINASVGNINLKRQRLEYIRRSATFTKARNMVSFYRLELDQQLRSLFKNINIQLDGKKLIFKSQISKLQALSPLSVLQRGYSICQSSKDQKIIRKVEDVSIGDMVFVVLSDGKLLCRVKDARKKVMENDGL</sequence>
<dbReference type="Pfam" id="PF02601">
    <property type="entry name" value="Exonuc_VII_L"/>
    <property type="match status" value="1"/>
</dbReference>
<evidence type="ECO:0000313" key="9">
    <source>
        <dbReference type="EMBL" id="AYO30699.1"/>
    </source>
</evidence>
<evidence type="ECO:0000256" key="5">
    <source>
        <dbReference type="HAMAP-Rule" id="MF_00378"/>
    </source>
</evidence>
<dbReference type="Pfam" id="PF13742">
    <property type="entry name" value="tRNA_anti_2"/>
    <property type="match status" value="1"/>
</dbReference>
<evidence type="ECO:0000259" key="8">
    <source>
        <dbReference type="Pfam" id="PF13742"/>
    </source>
</evidence>
<dbReference type="GO" id="GO:0003676">
    <property type="term" value="F:nucleic acid binding"/>
    <property type="evidence" value="ECO:0007669"/>
    <property type="project" value="InterPro"/>
</dbReference>
<comment type="subcellular location">
    <subcellularLocation>
        <location evidence="5 6">Cytoplasm</location>
    </subcellularLocation>
</comment>
<accession>A0A3G2R5N7</accession>
<dbReference type="PANTHER" id="PTHR30008">
    <property type="entry name" value="EXODEOXYRIBONUCLEASE 7 LARGE SUBUNIT"/>
    <property type="match status" value="1"/>
</dbReference>
<name>A0A3G2R5N7_9FIRM</name>
<comment type="similarity">
    <text evidence="5 6">Belongs to the XseA family.</text>
</comment>
<keyword evidence="1 5" id="KW-0963">Cytoplasm</keyword>
<feature type="domain" description="Exonuclease VII large subunit C-terminal" evidence="7">
    <location>
        <begin position="123"/>
        <end position="332"/>
    </location>
</feature>
<dbReference type="AlphaFoldDB" id="A0A3G2R5N7"/>
<feature type="domain" description="OB-fold nucleic acid binding" evidence="8">
    <location>
        <begin position="5"/>
        <end position="100"/>
    </location>
</feature>
<dbReference type="PANTHER" id="PTHR30008:SF0">
    <property type="entry name" value="EXODEOXYRIBONUCLEASE 7 LARGE SUBUNIT"/>
    <property type="match status" value="1"/>
</dbReference>
<dbReference type="HAMAP" id="MF_00378">
    <property type="entry name" value="Exonuc_7_L"/>
    <property type="match status" value="1"/>
</dbReference>
<dbReference type="CDD" id="cd04489">
    <property type="entry name" value="ExoVII_LU_OBF"/>
    <property type="match status" value="1"/>
</dbReference>
<proteinExistence type="inferred from homology"/>
<evidence type="ECO:0000256" key="1">
    <source>
        <dbReference type="ARBA" id="ARBA00022490"/>
    </source>
</evidence>
<dbReference type="NCBIfam" id="TIGR00237">
    <property type="entry name" value="xseA"/>
    <property type="match status" value="1"/>
</dbReference>
<dbReference type="GO" id="GO:0009318">
    <property type="term" value="C:exodeoxyribonuclease VII complex"/>
    <property type="evidence" value="ECO:0007669"/>
    <property type="project" value="UniProtKB-UniRule"/>
</dbReference>
<keyword evidence="4 5" id="KW-0269">Exonuclease</keyword>
<evidence type="ECO:0000256" key="4">
    <source>
        <dbReference type="ARBA" id="ARBA00022839"/>
    </source>
</evidence>
<evidence type="ECO:0000313" key="10">
    <source>
        <dbReference type="Proteomes" id="UP000280960"/>
    </source>
</evidence>
<dbReference type="GO" id="GO:0006308">
    <property type="term" value="P:DNA catabolic process"/>
    <property type="evidence" value="ECO:0007669"/>
    <property type="project" value="UniProtKB-UniRule"/>
</dbReference>
<dbReference type="Proteomes" id="UP000280960">
    <property type="component" value="Chromosome"/>
</dbReference>
<dbReference type="EC" id="3.1.11.6" evidence="5"/>
<evidence type="ECO:0000256" key="2">
    <source>
        <dbReference type="ARBA" id="ARBA00022722"/>
    </source>
</evidence>
<evidence type="ECO:0000256" key="6">
    <source>
        <dbReference type="RuleBase" id="RU004355"/>
    </source>
</evidence>
<dbReference type="InterPro" id="IPR025824">
    <property type="entry name" value="OB-fold_nuc-bd_dom"/>
</dbReference>
<dbReference type="InterPro" id="IPR003753">
    <property type="entry name" value="Exonuc_VII_L"/>
</dbReference>
<dbReference type="KEGG" id="bacg:D2962_08795"/>
<dbReference type="GO" id="GO:0008855">
    <property type="term" value="F:exodeoxyribonuclease VII activity"/>
    <property type="evidence" value="ECO:0007669"/>
    <property type="project" value="UniProtKB-UniRule"/>
</dbReference>
<evidence type="ECO:0000259" key="7">
    <source>
        <dbReference type="Pfam" id="PF02601"/>
    </source>
</evidence>
<dbReference type="EMBL" id="CP033169">
    <property type="protein sequence ID" value="AYO30699.1"/>
    <property type="molecule type" value="Genomic_DNA"/>
</dbReference>
<reference evidence="9 10" key="1">
    <citation type="submission" date="2018-10" db="EMBL/GenBank/DDBJ databases">
        <authorList>
            <person name="Zhang X."/>
        </authorList>
    </citation>
    <scope>NUCLEOTIDE SEQUENCE [LARGE SCALE GENOMIC DNA]</scope>
    <source>
        <strain evidence="9 10">SK-G1</strain>
    </source>
</reference>
<keyword evidence="10" id="KW-1185">Reference proteome</keyword>
<gene>
    <name evidence="5" type="primary">xseA</name>
    <name evidence="9" type="ORF">D2962_08795</name>
</gene>
<dbReference type="GO" id="GO:0005737">
    <property type="term" value="C:cytoplasm"/>
    <property type="evidence" value="ECO:0007669"/>
    <property type="project" value="UniProtKB-SubCell"/>
</dbReference>
<organism evidence="9 10">
    <name type="scientific">Biomaibacter acetigenes</name>
    <dbReference type="NCBI Taxonomy" id="2316383"/>
    <lineage>
        <taxon>Bacteria</taxon>
        <taxon>Bacillati</taxon>
        <taxon>Bacillota</taxon>
        <taxon>Clostridia</taxon>
        <taxon>Thermosediminibacterales</taxon>
        <taxon>Tepidanaerobacteraceae</taxon>
        <taxon>Biomaibacter</taxon>
    </lineage>
</organism>
<dbReference type="RefSeq" id="WP_122014759.1">
    <property type="nucleotide sequence ID" value="NZ_CP033169.1"/>
</dbReference>
<comment type="catalytic activity">
    <reaction evidence="5 6">
        <text>Exonucleolytic cleavage in either 5'- to 3'- or 3'- to 5'-direction to yield nucleoside 5'-phosphates.</text>
        <dbReference type="EC" id="3.1.11.6"/>
    </reaction>
</comment>
<keyword evidence="2 5" id="KW-0540">Nuclease</keyword>
<keyword evidence="3 5" id="KW-0378">Hydrolase</keyword>
<comment type="subunit">
    <text evidence="5">Heterooligomer composed of large and small subunits.</text>
</comment>
<dbReference type="InterPro" id="IPR020579">
    <property type="entry name" value="Exonuc_VII_lsu_C"/>
</dbReference>
<evidence type="ECO:0000256" key="3">
    <source>
        <dbReference type="ARBA" id="ARBA00022801"/>
    </source>
</evidence>
<protein>
    <recommendedName>
        <fullName evidence="5">Exodeoxyribonuclease 7 large subunit</fullName>
        <ecNumber evidence="5">3.1.11.6</ecNumber>
    </recommendedName>
    <alternativeName>
        <fullName evidence="5">Exodeoxyribonuclease VII large subunit</fullName>
        <shortName evidence="5">Exonuclease VII large subunit</shortName>
    </alternativeName>
</protein>
<comment type="function">
    <text evidence="5">Bidirectionally degrades single-stranded DNA into large acid-insoluble oligonucleotides, which are then degraded further into small acid-soluble oligonucleotides.</text>
</comment>